<keyword evidence="2" id="KW-0472">Membrane</keyword>
<accession>A0A2K0XLX6</accession>
<evidence type="ECO:0000256" key="4">
    <source>
        <dbReference type="SAM" id="SignalP"/>
    </source>
</evidence>
<evidence type="ECO:0000256" key="3">
    <source>
        <dbReference type="ARBA" id="ARBA00023237"/>
    </source>
</evidence>
<evidence type="ECO:0000259" key="5">
    <source>
        <dbReference type="Pfam" id="PF14905"/>
    </source>
</evidence>
<dbReference type="SUPFAM" id="SSF56935">
    <property type="entry name" value="Porins"/>
    <property type="match status" value="1"/>
</dbReference>
<feature type="signal peptide" evidence="4">
    <location>
        <begin position="1"/>
        <end position="20"/>
    </location>
</feature>
<feature type="chain" id="PRO_5014456585" description="Outer membrane protein beta-barrel domain-containing protein" evidence="4">
    <location>
        <begin position="21"/>
        <end position="692"/>
    </location>
</feature>
<proteinExistence type="predicted"/>
<dbReference type="InterPro" id="IPR037066">
    <property type="entry name" value="Plug_dom_sf"/>
</dbReference>
<dbReference type="Gene3D" id="2.170.130.10">
    <property type="entry name" value="TonB-dependent receptor, plug domain"/>
    <property type="match status" value="1"/>
</dbReference>
<dbReference type="Gene3D" id="2.40.170.20">
    <property type="entry name" value="TonB-dependent receptor, beta-barrel domain"/>
    <property type="match status" value="1"/>
</dbReference>
<dbReference type="InterPro" id="IPR041700">
    <property type="entry name" value="OMP_b-brl_3"/>
</dbReference>
<keyword evidence="3" id="KW-0998">Cell outer membrane</keyword>
<feature type="domain" description="Outer membrane protein beta-barrel" evidence="5">
    <location>
        <begin position="292"/>
        <end position="670"/>
    </location>
</feature>
<keyword evidence="4" id="KW-0732">Signal</keyword>
<dbReference type="Proteomes" id="UP000236634">
    <property type="component" value="Unassembled WGS sequence"/>
</dbReference>
<comment type="caution">
    <text evidence="6">The sequence shown here is derived from an EMBL/GenBank/DDBJ whole genome shotgun (WGS) entry which is preliminary data.</text>
</comment>
<protein>
    <recommendedName>
        <fullName evidence="5">Outer membrane protein beta-barrel domain-containing protein</fullName>
    </recommendedName>
</protein>
<dbReference type="InterPro" id="IPR036942">
    <property type="entry name" value="Beta-barrel_TonB_sf"/>
</dbReference>
<name>A0A2K0XLX6_9BACT</name>
<dbReference type="EMBL" id="NBAX01000003">
    <property type="protein sequence ID" value="PNP95545.1"/>
    <property type="molecule type" value="Genomic_DNA"/>
</dbReference>
<dbReference type="RefSeq" id="WP_103002873.1">
    <property type="nucleotide sequence ID" value="NZ_NBAX01000003.1"/>
</dbReference>
<evidence type="ECO:0000313" key="6">
    <source>
        <dbReference type="EMBL" id="PNP95545.1"/>
    </source>
</evidence>
<gene>
    <name evidence="6" type="ORF">BFS16_03990</name>
</gene>
<dbReference type="Pfam" id="PF14905">
    <property type="entry name" value="OMP_b-brl_3"/>
    <property type="match status" value="1"/>
</dbReference>
<sequence length="692" mass="78362">MRRIITSILAAISINFMASAQQTEPQDSLVLALQEVVVTAKQPATKLVGSTLVSTIVSSNLQNAGNAFDVLQQLPLISVDDNAVTVTGRGTPAIYIDGRPMRDESELRSLQSSNIKKIELVMAPGAQYESTTNAVLKITTRKNFSKGLSASNEVEVRARRKWLVNDLLDFSYHNCVWELFGSGYYDHDNSLIKGSTINTLTYNGKPTEVGSTLHNVYPENSAFGKLGFNFAKDSRSLGAYYRFSYSHTHPVNNGSEWLDSETPLLRDITRIGNSHNHLVSLYYDDTFSEKYHLHFDGNFRGADADSRSATTYPDGGHTDVSSFQNQTSTLWAGKIYLDFPLCGGTFTVGTQDSYTKTRLDYRMLNSEVSEYIPSSLSDTRQTSLAAFASWNGQFGNFSLSAGLRYECNNFIYRLNGEKDRDLSRTDNFLTPDISLDYFFDGTSMISLNYRMATIKPHYSQLTSGLMYAGEHQIEGGNPALRDEKMHDIQLFGQWKDFTLQADFIRNLDTYASIKEIYPANELQIIMHPVNVNVSKLSTYLMWSHPVRRWKPEFTLGFTKPWMKYGKDNYDKPMFSYVFQNTLTLPQGFYISTNMRGQSSGDIHTNRFAASWFVMDMSIRKTFFDKALAVKLTATDIFNTRNNDWSMNTSGVLFNKHQSYDRRGITLSVQYQFQPRKSSYKGKTASEAEMNRL</sequence>
<organism evidence="6 7">
    <name type="scientific">Hoylesella timonensis</name>
    <dbReference type="NCBI Taxonomy" id="386414"/>
    <lineage>
        <taxon>Bacteria</taxon>
        <taxon>Pseudomonadati</taxon>
        <taxon>Bacteroidota</taxon>
        <taxon>Bacteroidia</taxon>
        <taxon>Bacteroidales</taxon>
        <taxon>Prevotellaceae</taxon>
        <taxon>Hoylesella</taxon>
    </lineage>
</organism>
<evidence type="ECO:0000256" key="2">
    <source>
        <dbReference type="ARBA" id="ARBA00023136"/>
    </source>
</evidence>
<dbReference type="AlphaFoldDB" id="A0A2K0XLX6"/>
<dbReference type="GO" id="GO:0009279">
    <property type="term" value="C:cell outer membrane"/>
    <property type="evidence" value="ECO:0007669"/>
    <property type="project" value="UniProtKB-SubCell"/>
</dbReference>
<reference evidence="6 7" key="1">
    <citation type="submission" date="2017-03" db="EMBL/GenBank/DDBJ databases">
        <authorList>
            <person name="Afonso C.L."/>
            <person name="Miller P.J."/>
            <person name="Scott M.A."/>
            <person name="Spackman E."/>
            <person name="Goraichik I."/>
            <person name="Dimitrov K.M."/>
            <person name="Suarez D.L."/>
            <person name="Swayne D.E."/>
        </authorList>
    </citation>
    <scope>NUCLEOTIDE SEQUENCE [LARGE SCALE GENOMIC DNA]</scope>
    <source>
        <strain evidence="6 7">DNF00076</strain>
    </source>
</reference>
<evidence type="ECO:0000313" key="7">
    <source>
        <dbReference type="Proteomes" id="UP000236634"/>
    </source>
</evidence>
<comment type="subcellular location">
    <subcellularLocation>
        <location evidence="1">Cell outer membrane</location>
    </subcellularLocation>
</comment>
<evidence type="ECO:0000256" key="1">
    <source>
        <dbReference type="ARBA" id="ARBA00004442"/>
    </source>
</evidence>